<evidence type="ECO:0000313" key="5">
    <source>
        <dbReference type="Proteomes" id="UP001500851"/>
    </source>
</evidence>
<dbReference type="RefSeq" id="WP_046454164.1">
    <property type="nucleotide sequence ID" value="NZ_BAAAOB010000001.1"/>
</dbReference>
<dbReference type="PANTHER" id="PTHR12304">
    <property type="entry name" value="INOSINE-URIDINE PREFERRING NUCLEOSIDE HYDROLASE"/>
    <property type="match status" value="1"/>
</dbReference>
<evidence type="ECO:0000259" key="3">
    <source>
        <dbReference type="Pfam" id="PF01156"/>
    </source>
</evidence>
<name>A0ABN2L9D5_9MICO</name>
<dbReference type="Pfam" id="PF01156">
    <property type="entry name" value="IU_nuc_hydro"/>
    <property type="match status" value="1"/>
</dbReference>
<accession>A0ABN2L9D5</accession>
<evidence type="ECO:0000313" key="4">
    <source>
        <dbReference type="EMBL" id="GAA1779514.1"/>
    </source>
</evidence>
<dbReference type="PANTHER" id="PTHR12304:SF15">
    <property type="entry name" value="NON-SPECIFIC RIBONUCLEOSIDE HYDROLASE RIHC"/>
    <property type="match status" value="1"/>
</dbReference>
<organism evidence="4 5">
    <name type="scientific">Leucobacter iarius</name>
    <dbReference type="NCBI Taxonomy" id="333963"/>
    <lineage>
        <taxon>Bacteria</taxon>
        <taxon>Bacillati</taxon>
        <taxon>Actinomycetota</taxon>
        <taxon>Actinomycetes</taxon>
        <taxon>Micrococcales</taxon>
        <taxon>Microbacteriaceae</taxon>
        <taxon>Leucobacter</taxon>
    </lineage>
</organism>
<dbReference type="Gene3D" id="3.90.245.10">
    <property type="entry name" value="Ribonucleoside hydrolase-like"/>
    <property type="match status" value="1"/>
</dbReference>
<keyword evidence="5" id="KW-1185">Reference proteome</keyword>
<gene>
    <name evidence="4" type="ORF">GCM10009768_05480</name>
</gene>
<feature type="domain" description="Inosine/uridine-preferring nucleoside hydrolase" evidence="3">
    <location>
        <begin position="5"/>
        <end position="295"/>
    </location>
</feature>
<evidence type="ECO:0000256" key="1">
    <source>
        <dbReference type="ARBA" id="ARBA00022801"/>
    </source>
</evidence>
<dbReference type="InterPro" id="IPR001910">
    <property type="entry name" value="Inosine/uridine_hydrolase_dom"/>
</dbReference>
<proteinExistence type="predicted"/>
<dbReference type="InterPro" id="IPR023186">
    <property type="entry name" value="IUNH"/>
</dbReference>
<reference evidence="4 5" key="1">
    <citation type="journal article" date="2019" name="Int. J. Syst. Evol. Microbiol.">
        <title>The Global Catalogue of Microorganisms (GCM) 10K type strain sequencing project: providing services to taxonomists for standard genome sequencing and annotation.</title>
        <authorList>
            <consortium name="The Broad Institute Genomics Platform"/>
            <consortium name="The Broad Institute Genome Sequencing Center for Infectious Disease"/>
            <person name="Wu L."/>
            <person name="Ma J."/>
        </authorList>
    </citation>
    <scope>NUCLEOTIDE SEQUENCE [LARGE SCALE GENOMIC DNA]</scope>
    <source>
        <strain evidence="4 5">JCM 14736</strain>
    </source>
</reference>
<dbReference type="InterPro" id="IPR036452">
    <property type="entry name" value="Ribo_hydro-like"/>
</dbReference>
<protein>
    <submittedName>
        <fullName evidence="4">Nucleoside hydrolase</fullName>
    </submittedName>
</protein>
<sequence length="312" mass="32955">MPRPIIIDTDPGIDDALAIMLAAASPEIDLLGIVAVAGNVGLEKTAPNAAALADLLRLDIPVGRGAAGPLWRRDTKPAWDVHGEDGFGGYTLPASTRVLEPGVPLMARLIEQSADPVTVVAIGPLTNIAGLITHYPETARKVERFVIMGGGTLDRLGNTTPAAEFNIYYDPDSAAKLFDFGVPITMVGLNVTERALVGLQHLPDLVASGGPAAKMVEHMMGNYHSEPTEDGMAQHDSVALAAALDPSIIETGHYFVDVENVGRLTSGMTVVDFAGHSGEQPNCDVALSVDLPRFRALLNTRVAQLDARLKES</sequence>
<dbReference type="SUPFAM" id="SSF53590">
    <property type="entry name" value="Nucleoside hydrolase"/>
    <property type="match status" value="1"/>
</dbReference>
<evidence type="ECO:0000256" key="2">
    <source>
        <dbReference type="ARBA" id="ARBA00023295"/>
    </source>
</evidence>
<comment type="caution">
    <text evidence="4">The sequence shown here is derived from an EMBL/GenBank/DDBJ whole genome shotgun (WGS) entry which is preliminary data.</text>
</comment>
<dbReference type="Proteomes" id="UP001500851">
    <property type="component" value="Unassembled WGS sequence"/>
</dbReference>
<dbReference type="EMBL" id="BAAAOB010000001">
    <property type="protein sequence ID" value="GAA1779514.1"/>
    <property type="molecule type" value="Genomic_DNA"/>
</dbReference>
<keyword evidence="1 4" id="KW-0378">Hydrolase</keyword>
<dbReference type="GO" id="GO:0016787">
    <property type="term" value="F:hydrolase activity"/>
    <property type="evidence" value="ECO:0007669"/>
    <property type="project" value="UniProtKB-KW"/>
</dbReference>
<keyword evidence="2" id="KW-0326">Glycosidase</keyword>